<dbReference type="PANTHER" id="PTHR30023:SF0">
    <property type="entry name" value="PENICILLIN-SENSITIVE CARBOXYPEPTIDASE A"/>
    <property type="match status" value="1"/>
</dbReference>
<evidence type="ECO:0000313" key="5">
    <source>
        <dbReference type="Proteomes" id="UP001185012"/>
    </source>
</evidence>
<dbReference type="Pfam" id="PF02113">
    <property type="entry name" value="Peptidase_S13"/>
    <property type="match status" value="2"/>
</dbReference>
<keyword evidence="2" id="KW-0378">Hydrolase</keyword>
<comment type="similarity">
    <text evidence="1">Belongs to the peptidase S13 family.</text>
</comment>
<keyword evidence="5" id="KW-1185">Reference proteome</keyword>
<dbReference type="RefSeq" id="WP_309862293.1">
    <property type="nucleotide sequence ID" value="NZ_JAVDQG010000001.1"/>
</dbReference>
<evidence type="ECO:0000256" key="1">
    <source>
        <dbReference type="ARBA" id="ARBA00006096"/>
    </source>
</evidence>
<evidence type="ECO:0000256" key="2">
    <source>
        <dbReference type="ARBA" id="ARBA00022801"/>
    </source>
</evidence>
<sequence length="966" mass="105067">MPKQGKLRWITWLCLLLLAVSSITVPAKGSAEADPDRLLQQSLNRLVDKLLEEPNASGTVVGYHVISLDDGRQLAGFRETVTLMPHGAFQLWTAAAALEAWSPDQTFATGVFIDGPVRGGVLRGDVVIQGGGDPLLETNDFRLFARALKKEGIRRVQGDVVVDDSRFDDRRLGTNWMWDRESEPSHAPIGALSVNDNTVEVTVKPEKRRRGNTPQVIIEPAGKAFEVVNRAQVVSGDDADIQVERRRATDTFVVTGTIGRSHPALKVKRAVGDPAGFAGAVMKEALTREGIRLYRQSSVRVGEKPETARRIVSHSSPPVGDWVPSLLSEQSPWVAEMTLKQLGADRRGEGSAARGLDVVRAFAREQAGVDGTWQPRDGSGNSRMGVVAPRHMSALLKTMDQHPEGERFFARLPVAGQDGLLQDRMAGTPAAGNLRAYPVGEKEIGGLTGVVTSASGERLAFSVMVNGALNRSAVAEMEDAFGVALASYPETPGSGSMETEEEEYPLSDVLDPLLEQASFDGILHGVMVRSLDRGEVMYQRNAQSLLTPASNTKLFTSAAALAALGEDYRFRTDLYLDGKVRRGVLKGDLVLRGGGDPTLATEGNLKVQEGPTLDEVVADLKRAGIRRVDGDIRVDDSFFSGPEYGSGWTWDNESAYYQSQIASLAINRGTVRFDYLPGERVGDPIRLEMTPATAYVDVEAEVVTGEAGYPNTLRIERERGTNRIRLSGSLPADFTGDYTRVPVEDPSLYTGTVLKEMMEREGISFQRRSGVKKGQAPAGVPDFTYHSPVLAEVVTYLNKVSDNFYAEMILQTLGRKNGGDGSASAGVEEVEKWAKEWGIQTPFRLRDGSGLTRYNLLTPEQLVTLLEAQAEEAYFEAFVESIPLAGVDGTLRTRMRGTPAEGNLRGKTGSLTHVSSLSGYVETRDGERLVYAIMMNGYTPESERALQDRIGAQMAGFSRQPGEDES</sequence>
<dbReference type="NCBIfam" id="TIGR00666">
    <property type="entry name" value="PBP4"/>
    <property type="match status" value="2"/>
</dbReference>
<dbReference type="InterPro" id="IPR012338">
    <property type="entry name" value="Beta-lactam/transpept-like"/>
</dbReference>
<dbReference type="Proteomes" id="UP001185012">
    <property type="component" value="Unassembled WGS sequence"/>
</dbReference>
<dbReference type="InterPro" id="IPR000667">
    <property type="entry name" value="Peptidase_S13"/>
</dbReference>
<keyword evidence="4" id="KW-0645">Protease</keyword>
<comment type="caution">
    <text evidence="4">The sequence shown here is derived from an EMBL/GenBank/DDBJ whole genome shotgun (WGS) entry which is preliminary data.</text>
</comment>
<organism evidence="4 5">
    <name type="scientific">Desmospora profundinema</name>
    <dbReference type="NCBI Taxonomy" id="1571184"/>
    <lineage>
        <taxon>Bacteria</taxon>
        <taxon>Bacillati</taxon>
        <taxon>Bacillota</taxon>
        <taxon>Bacilli</taxon>
        <taxon>Bacillales</taxon>
        <taxon>Thermoactinomycetaceae</taxon>
        <taxon>Desmospora</taxon>
    </lineage>
</organism>
<dbReference type="EMBL" id="JAVDQG010000001">
    <property type="protein sequence ID" value="MDR6224727.1"/>
    <property type="molecule type" value="Genomic_DNA"/>
</dbReference>
<name>A0ABU1IIZ7_9BACL</name>
<gene>
    <name evidence="4" type="ORF">JOE21_000715</name>
</gene>
<keyword evidence="3" id="KW-0732">Signal</keyword>
<accession>A0ABU1IIZ7</accession>
<dbReference type="Gene3D" id="3.50.80.20">
    <property type="entry name" value="D-Ala-D-Ala carboxypeptidase C, peptidase S13"/>
    <property type="match status" value="2"/>
</dbReference>
<evidence type="ECO:0000313" key="4">
    <source>
        <dbReference type="EMBL" id="MDR6224727.1"/>
    </source>
</evidence>
<dbReference type="PRINTS" id="PR00922">
    <property type="entry name" value="DADACBPTASE3"/>
</dbReference>
<dbReference type="Gene3D" id="3.40.710.10">
    <property type="entry name" value="DD-peptidase/beta-lactamase superfamily"/>
    <property type="match status" value="3"/>
</dbReference>
<reference evidence="4 5" key="1">
    <citation type="submission" date="2023-07" db="EMBL/GenBank/DDBJ databases">
        <title>Genomic Encyclopedia of Type Strains, Phase IV (KMG-IV): sequencing the most valuable type-strain genomes for metagenomic binning, comparative biology and taxonomic classification.</title>
        <authorList>
            <person name="Goeker M."/>
        </authorList>
    </citation>
    <scope>NUCLEOTIDE SEQUENCE [LARGE SCALE GENOMIC DNA]</scope>
    <source>
        <strain evidence="4 5">DSM 45903</strain>
    </source>
</reference>
<dbReference type="PANTHER" id="PTHR30023">
    <property type="entry name" value="D-ALANYL-D-ALANINE CARBOXYPEPTIDASE"/>
    <property type="match status" value="1"/>
</dbReference>
<feature type="signal peptide" evidence="3">
    <location>
        <begin position="1"/>
        <end position="27"/>
    </location>
</feature>
<evidence type="ECO:0000256" key="3">
    <source>
        <dbReference type="SAM" id="SignalP"/>
    </source>
</evidence>
<keyword evidence="4" id="KW-0121">Carboxypeptidase</keyword>
<feature type="chain" id="PRO_5047060522" evidence="3">
    <location>
        <begin position="28"/>
        <end position="966"/>
    </location>
</feature>
<dbReference type="SUPFAM" id="SSF56601">
    <property type="entry name" value="beta-lactamase/transpeptidase-like"/>
    <property type="match status" value="2"/>
</dbReference>
<proteinExistence type="inferred from homology"/>
<protein>
    <submittedName>
        <fullName evidence="4">PBP4 family serine-type D-alanyl-D-alanine carboxypeptidase</fullName>
    </submittedName>
</protein>
<dbReference type="GO" id="GO:0004180">
    <property type="term" value="F:carboxypeptidase activity"/>
    <property type="evidence" value="ECO:0007669"/>
    <property type="project" value="UniProtKB-KW"/>
</dbReference>